<dbReference type="Proteomes" id="UP000728032">
    <property type="component" value="Unassembled WGS sequence"/>
</dbReference>
<organism evidence="2">
    <name type="scientific">Oppiella nova</name>
    <dbReference type="NCBI Taxonomy" id="334625"/>
    <lineage>
        <taxon>Eukaryota</taxon>
        <taxon>Metazoa</taxon>
        <taxon>Ecdysozoa</taxon>
        <taxon>Arthropoda</taxon>
        <taxon>Chelicerata</taxon>
        <taxon>Arachnida</taxon>
        <taxon>Acari</taxon>
        <taxon>Acariformes</taxon>
        <taxon>Sarcoptiformes</taxon>
        <taxon>Oribatida</taxon>
        <taxon>Brachypylina</taxon>
        <taxon>Oppioidea</taxon>
        <taxon>Oppiidae</taxon>
        <taxon>Oppiella</taxon>
    </lineage>
</organism>
<evidence type="ECO:0000313" key="3">
    <source>
        <dbReference type="Proteomes" id="UP000728032"/>
    </source>
</evidence>
<proteinExistence type="predicted"/>
<keyword evidence="1" id="KW-0812">Transmembrane</keyword>
<gene>
    <name evidence="2" type="ORF">ONB1V03_LOCUS16929</name>
</gene>
<dbReference type="AlphaFoldDB" id="A0A7R9QX02"/>
<protein>
    <submittedName>
        <fullName evidence="2">Uncharacterized protein</fullName>
    </submittedName>
</protein>
<feature type="transmembrane region" description="Helical" evidence="1">
    <location>
        <begin position="12"/>
        <end position="31"/>
    </location>
</feature>
<keyword evidence="1" id="KW-0472">Membrane</keyword>
<dbReference type="EMBL" id="CAJPVJ010020004">
    <property type="protein sequence ID" value="CAG2177497.1"/>
    <property type="molecule type" value="Genomic_DNA"/>
</dbReference>
<sequence>MDLVVDLDITGVMVAMVASLGTMAIMVIMVLDTEGLARVALAMVLVMDLEMVLIMASE</sequence>
<reference evidence="2" key="1">
    <citation type="submission" date="2020-11" db="EMBL/GenBank/DDBJ databases">
        <authorList>
            <person name="Tran Van P."/>
        </authorList>
    </citation>
    <scope>NUCLEOTIDE SEQUENCE</scope>
</reference>
<accession>A0A7R9QX02</accession>
<feature type="non-terminal residue" evidence="2">
    <location>
        <position position="1"/>
    </location>
</feature>
<keyword evidence="1" id="KW-1133">Transmembrane helix</keyword>
<name>A0A7R9QX02_9ACAR</name>
<evidence type="ECO:0000256" key="1">
    <source>
        <dbReference type="SAM" id="Phobius"/>
    </source>
</evidence>
<evidence type="ECO:0000313" key="2">
    <source>
        <dbReference type="EMBL" id="CAD7660359.1"/>
    </source>
</evidence>
<feature type="transmembrane region" description="Helical" evidence="1">
    <location>
        <begin position="37"/>
        <end position="56"/>
    </location>
</feature>
<dbReference type="EMBL" id="OC934829">
    <property type="protein sequence ID" value="CAD7660359.1"/>
    <property type="molecule type" value="Genomic_DNA"/>
</dbReference>
<keyword evidence="3" id="KW-1185">Reference proteome</keyword>